<proteinExistence type="inferred from homology"/>
<gene>
    <name evidence="9" type="primary">TCP4</name>
    <name evidence="11" type="synonym">LOC105222369</name>
</gene>
<dbReference type="RefSeq" id="XP_011197967.1">
    <property type="nucleotide sequence ID" value="XM_011199665.3"/>
</dbReference>
<evidence type="ECO:0000313" key="11">
    <source>
        <dbReference type="RefSeq" id="XP_011197967.1"/>
    </source>
</evidence>
<protein>
    <submittedName>
        <fullName evidence="9 11">RNA polymerase II transcriptional coactivator</fullName>
    </submittedName>
</protein>
<dbReference type="Pfam" id="PF02229">
    <property type="entry name" value="PC4"/>
    <property type="match status" value="1"/>
</dbReference>
<evidence type="ECO:0000256" key="4">
    <source>
        <dbReference type="ARBA" id="ARBA00023125"/>
    </source>
</evidence>
<evidence type="ECO:0000256" key="3">
    <source>
        <dbReference type="ARBA" id="ARBA00023015"/>
    </source>
</evidence>
<dbReference type="CTD" id="34120"/>
<evidence type="ECO:0000256" key="6">
    <source>
        <dbReference type="ARBA" id="ARBA00023242"/>
    </source>
</evidence>
<feature type="compositionally biased region" description="Polar residues" evidence="7">
    <location>
        <begin position="34"/>
        <end position="53"/>
    </location>
</feature>
<keyword evidence="3" id="KW-0805">Transcription regulation</keyword>
<evidence type="ECO:0000256" key="5">
    <source>
        <dbReference type="ARBA" id="ARBA00023163"/>
    </source>
</evidence>
<name>A0A034WI66_BACDO</name>
<dbReference type="GO" id="GO:0005634">
    <property type="term" value="C:nucleus"/>
    <property type="evidence" value="ECO:0007669"/>
    <property type="project" value="UniProtKB-SubCell"/>
</dbReference>
<dbReference type="Proteomes" id="UP001652620">
    <property type="component" value="Chromosome 1"/>
</dbReference>
<dbReference type="PANTHER" id="PTHR13215">
    <property type="entry name" value="RNA POLYMERASE II TRANSCRIPTIONAL COACTIVATOR"/>
    <property type="match status" value="1"/>
</dbReference>
<dbReference type="OrthoDB" id="2505440at2759"/>
<keyword evidence="5" id="KW-0804">Transcription</keyword>
<dbReference type="GO" id="GO:0003677">
    <property type="term" value="F:DNA binding"/>
    <property type="evidence" value="ECO:0007669"/>
    <property type="project" value="UniProtKB-KW"/>
</dbReference>
<dbReference type="Gene3D" id="2.30.31.10">
    <property type="entry name" value="Transcriptional Coactivator Pc4, Chain A"/>
    <property type="match status" value="1"/>
</dbReference>
<evidence type="ECO:0000256" key="1">
    <source>
        <dbReference type="ARBA" id="ARBA00004123"/>
    </source>
</evidence>
<evidence type="ECO:0000313" key="10">
    <source>
        <dbReference type="Proteomes" id="UP001652620"/>
    </source>
</evidence>
<sequence>MPKAKKRTDSSSSSDSGPDDRNVPPVKKSKASTDKTGSGSSNKDTNSSENPNGPWTIEKLRQVRINEFKGRKMVDIREYYEKNGDLLPGKKGISLSPYQWKKLLELAPEVNKALGD</sequence>
<comment type="subcellular location">
    <subcellularLocation>
        <location evidence="1">Nucleus</location>
    </subcellularLocation>
</comment>
<dbReference type="GO" id="GO:0003713">
    <property type="term" value="F:transcription coactivator activity"/>
    <property type="evidence" value="ECO:0007669"/>
    <property type="project" value="InterPro"/>
</dbReference>
<keyword evidence="6" id="KW-0539">Nucleus</keyword>
<dbReference type="OMA" id="VTINEFR"/>
<accession>A0A034WI66</accession>
<keyword evidence="10" id="KW-1185">Reference proteome</keyword>
<evidence type="ECO:0000256" key="2">
    <source>
        <dbReference type="ARBA" id="ARBA00009001"/>
    </source>
</evidence>
<reference evidence="10" key="3">
    <citation type="submission" date="2025-05" db="UniProtKB">
        <authorList>
            <consortium name="RefSeq"/>
        </authorList>
    </citation>
    <scope>NUCLEOTIDE SEQUENCE [LARGE SCALE GENOMIC DNA]</scope>
</reference>
<evidence type="ECO:0000256" key="7">
    <source>
        <dbReference type="SAM" id="MobiDB-lite"/>
    </source>
</evidence>
<reference evidence="9" key="1">
    <citation type="journal article" date="2014" name="BMC Genomics">
        <title>Characterizing the developmental transcriptome of the oriental fruit fly, Bactrocera dorsalis (Diptera: Tephritidae) through comparative genomic analysis with Drosophila melanogaster utilizing modENCODE datasets.</title>
        <authorList>
            <person name="Geib S.M."/>
            <person name="Calla B."/>
            <person name="Hall B."/>
            <person name="Hou S."/>
            <person name="Manoukis N.C."/>
        </authorList>
    </citation>
    <scope>NUCLEOTIDE SEQUENCE</scope>
    <source>
        <strain evidence="9">Punador</strain>
    </source>
</reference>
<evidence type="ECO:0000259" key="8">
    <source>
        <dbReference type="Pfam" id="PF02229"/>
    </source>
</evidence>
<dbReference type="EMBL" id="GAKP01003716">
    <property type="protein sequence ID" value="JAC55236.1"/>
    <property type="molecule type" value="Transcribed_RNA"/>
</dbReference>
<dbReference type="InterPro" id="IPR009044">
    <property type="entry name" value="ssDNA-bd_transcriptional_reg"/>
</dbReference>
<dbReference type="KEGG" id="bdr:105222369"/>
<dbReference type="GeneID" id="105222369"/>
<keyword evidence="4" id="KW-0238">DNA-binding</keyword>
<reference evidence="11" key="2">
    <citation type="submission" date="2025-04" db="UniProtKB">
        <authorList>
            <consortium name="RefSeq"/>
        </authorList>
    </citation>
    <scope>IDENTIFICATION</scope>
    <source>
        <strain evidence="11">Punador</strain>
    </source>
</reference>
<dbReference type="InterPro" id="IPR045125">
    <property type="entry name" value="Sub1/Tcp4-like"/>
</dbReference>
<comment type="similarity">
    <text evidence="2">Belongs to the transcriptional coactivator PC4 family.</text>
</comment>
<organism evidence="9">
    <name type="scientific">Bactrocera dorsalis</name>
    <name type="common">Oriental fruit fly</name>
    <name type="synonym">Dacus dorsalis</name>
    <dbReference type="NCBI Taxonomy" id="27457"/>
    <lineage>
        <taxon>Eukaryota</taxon>
        <taxon>Metazoa</taxon>
        <taxon>Ecdysozoa</taxon>
        <taxon>Arthropoda</taxon>
        <taxon>Hexapoda</taxon>
        <taxon>Insecta</taxon>
        <taxon>Pterygota</taxon>
        <taxon>Neoptera</taxon>
        <taxon>Endopterygota</taxon>
        <taxon>Diptera</taxon>
        <taxon>Brachycera</taxon>
        <taxon>Muscomorpha</taxon>
        <taxon>Tephritoidea</taxon>
        <taxon>Tephritidae</taxon>
        <taxon>Bactrocera</taxon>
        <taxon>Bactrocera</taxon>
    </lineage>
</organism>
<dbReference type="InterPro" id="IPR003173">
    <property type="entry name" value="PC4_C"/>
</dbReference>
<dbReference type="AlphaFoldDB" id="A0A034WI66"/>
<feature type="domain" description="Transcriptional coactivator p15 (PC4) C-terminal" evidence="8">
    <location>
        <begin position="55"/>
        <end position="105"/>
    </location>
</feature>
<feature type="region of interest" description="Disordered" evidence="7">
    <location>
        <begin position="1"/>
        <end position="58"/>
    </location>
</feature>
<evidence type="ECO:0000313" key="9">
    <source>
        <dbReference type="EMBL" id="JAC55236.1"/>
    </source>
</evidence>
<dbReference type="SUPFAM" id="SSF54447">
    <property type="entry name" value="ssDNA-binding transcriptional regulator domain"/>
    <property type="match status" value="1"/>
</dbReference>
<dbReference type="GO" id="GO:0060261">
    <property type="term" value="P:positive regulation of transcription initiation by RNA polymerase II"/>
    <property type="evidence" value="ECO:0007669"/>
    <property type="project" value="InterPro"/>
</dbReference>